<name>A0A3M7PQJ6_BRAPC</name>
<evidence type="ECO:0000313" key="2">
    <source>
        <dbReference type="Proteomes" id="UP000276133"/>
    </source>
</evidence>
<protein>
    <submittedName>
        <fullName evidence="1">Uncharacterized protein</fullName>
    </submittedName>
</protein>
<comment type="caution">
    <text evidence="1">The sequence shown here is derived from an EMBL/GenBank/DDBJ whole genome shotgun (WGS) entry which is preliminary data.</text>
</comment>
<accession>A0A3M7PQJ6</accession>
<sequence>METFKCQSLVHTPEPDQILSNEVESNKYFIAKEQFVSHVTKRFDGCQSSDQNGAENKSENKNAQTVIWMRFDRLRGGDASLSDLVAFQFVKLIVQIAAAF</sequence>
<reference evidence="1 2" key="1">
    <citation type="journal article" date="2018" name="Sci. Rep.">
        <title>Genomic signatures of local adaptation to the degree of environmental predictability in rotifers.</title>
        <authorList>
            <person name="Franch-Gras L."/>
            <person name="Hahn C."/>
            <person name="Garcia-Roger E.M."/>
            <person name="Carmona M.J."/>
            <person name="Serra M."/>
            <person name="Gomez A."/>
        </authorList>
    </citation>
    <scope>NUCLEOTIDE SEQUENCE [LARGE SCALE GENOMIC DNA]</scope>
    <source>
        <strain evidence="1">HYR1</strain>
    </source>
</reference>
<organism evidence="1 2">
    <name type="scientific">Brachionus plicatilis</name>
    <name type="common">Marine rotifer</name>
    <name type="synonym">Brachionus muelleri</name>
    <dbReference type="NCBI Taxonomy" id="10195"/>
    <lineage>
        <taxon>Eukaryota</taxon>
        <taxon>Metazoa</taxon>
        <taxon>Spiralia</taxon>
        <taxon>Gnathifera</taxon>
        <taxon>Rotifera</taxon>
        <taxon>Eurotatoria</taxon>
        <taxon>Monogononta</taxon>
        <taxon>Pseudotrocha</taxon>
        <taxon>Ploima</taxon>
        <taxon>Brachionidae</taxon>
        <taxon>Brachionus</taxon>
    </lineage>
</organism>
<proteinExistence type="predicted"/>
<dbReference type="Proteomes" id="UP000276133">
    <property type="component" value="Unassembled WGS sequence"/>
</dbReference>
<evidence type="ECO:0000313" key="1">
    <source>
        <dbReference type="EMBL" id="RNA01284.1"/>
    </source>
</evidence>
<dbReference type="EMBL" id="REGN01009388">
    <property type="protein sequence ID" value="RNA01284.1"/>
    <property type="molecule type" value="Genomic_DNA"/>
</dbReference>
<dbReference type="AlphaFoldDB" id="A0A3M7PQJ6"/>
<keyword evidence="2" id="KW-1185">Reference proteome</keyword>
<gene>
    <name evidence="1" type="ORF">BpHYR1_023832</name>
</gene>